<dbReference type="EMBL" id="JOWA01000022">
    <property type="protein sequence ID" value="KEZ46619.1"/>
    <property type="molecule type" value="Genomic_DNA"/>
</dbReference>
<evidence type="ECO:0000256" key="7">
    <source>
        <dbReference type="ARBA" id="ARBA00023180"/>
    </source>
</evidence>
<name>A0A084GH07_PSEDA</name>
<dbReference type="InterPro" id="IPR004886">
    <property type="entry name" value="Glucanosyltransferase"/>
</dbReference>
<keyword evidence="6" id="KW-1015">Disulfide bond</keyword>
<dbReference type="OMA" id="MTAYFNC"/>
<keyword evidence="8 9" id="KW-0449">Lipoprotein</keyword>
<dbReference type="RefSeq" id="XP_016646418.1">
    <property type="nucleotide sequence ID" value="XM_016783218.1"/>
</dbReference>
<sequence length="517" mass="56296">MTLSKTLVSALLASTVAALEPIVIKGSKFFYENGTQFYIKGIAYQQNTGAAGAGVQDAKFADPLANPAACRRDVPLLKELGTNTIRTYAINPSADHSVCMRLLEEAGIYVISDLGEPNLSIETDAPLWDLDLFGRYKSVVDELSKYDNVIGFFAGNEVTTNKTNTPASAYVKAAVRDTKAYIKEKGVNLYVGYAANDDPDVRRDIAHYFNCGDDQSQAIDFWGYNIYQWCGESTLEKSGYSKQIDFFKNYSVPVFFAEYGCNTGKDGAESRIFQETTALYGDEMTSVFSGGIVYMYFQEANDFGLVELNGNTATRMKNFKALADRISKVDPTTIDSDQYKPSNVPQTCPPVSDVWEVSGDNLPITPDQKVCDCMFAGLSCKASPTLDEKNYGDIFNFVCGTKGRPCDAINGNATSGKYGVFSMCNAQQKLGYVLDRYYKNQNNAADACDFSGQATLVTPTKTDAECEQKLTEASQAASAANGDSGNNKKEDDSSAVRFAAAGLYVAVAFVFGTMMVL</sequence>
<dbReference type="GO" id="GO:0042124">
    <property type="term" value="F:1,3-beta-glucanosyltransferase activity"/>
    <property type="evidence" value="ECO:0007669"/>
    <property type="project" value="TreeGrafter"/>
</dbReference>
<evidence type="ECO:0000256" key="4">
    <source>
        <dbReference type="ARBA" id="ARBA00022729"/>
    </source>
</evidence>
<evidence type="ECO:0000256" key="2">
    <source>
        <dbReference type="ARBA" id="ARBA00007528"/>
    </source>
</evidence>
<dbReference type="Pfam" id="PF07983">
    <property type="entry name" value="X8"/>
    <property type="match status" value="1"/>
</dbReference>
<dbReference type="Gene3D" id="1.20.58.1040">
    <property type="match status" value="1"/>
</dbReference>
<gene>
    <name evidence="11" type="ORF">SAPIO_CDS0443</name>
</gene>
<dbReference type="AlphaFoldDB" id="A0A084GH07"/>
<evidence type="ECO:0000259" key="10">
    <source>
        <dbReference type="SMART" id="SM00768"/>
    </source>
</evidence>
<keyword evidence="9 11" id="KW-0808">Transferase</keyword>
<dbReference type="InterPro" id="IPR012946">
    <property type="entry name" value="X8"/>
</dbReference>
<evidence type="ECO:0000256" key="8">
    <source>
        <dbReference type="ARBA" id="ARBA00023288"/>
    </source>
</evidence>
<reference evidence="11 12" key="1">
    <citation type="journal article" date="2014" name="Genome Announc.">
        <title>Draft genome sequence of the pathogenic fungus Scedosporium apiospermum.</title>
        <authorList>
            <person name="Vandeputte P."/>
            <person name="Ghamrawi S."/>
            <person name="Rechenmann M."/>
            <person name="Iltis A."/>
            <person name="Giraud S."/>
            <person name="Fleury M."/>
            <person name="Thornton C."/>
            <person name="Delhaes L."/>
            <person name="Meyer W."/>
            <person name="Papon N."/>
            <person name="Bouchara J.P."/>
        </authorList>
    </citation>
    <scope>NUCLEOTIDE SEQUENCE [LARGE SCALE GENOMIC DNA]</scope>
    <source>
        <strain evidence="11 12">IHEM 14462</strain>
    </source>
</reference>
<dbReference type="PANTHER" id="PTHR31468">
    <property type="entry name" value="1,3-BETA-GLUCANOSYLTRANSFERASE GAS1"/>
    <property type="match status" value="1"/>
</dbReference>
<dbReference type="SUPFAM" id="SSF51445">
    <property type="entry name" value="(Trans)glycosidases"/>
    <property type="match status" value="1"/>
</dbReference>
<evidence type="ECO:0000256" key="5">
    <source>
        <dbReference type="ARBA" id="ARBA00023136"/>
    </source>
</evidence>
<keyword evidence="4 9" id="KW-0732">Signal</keyword>
<dbReference type="GO" id="GO:0098552">
    <property type="term" value="C:side of membrane"/>
    <property type="evidence" value="ECO:0007669"/>
    <property type="project" value="UniProtKB-KW"/>
</dbReference>
<dbReference type="OrthoDB" id="421038at2759"/>
<evidence type="ECO:0000313" key="11">
    <source>
        <dbReference type="EMBL" id="KEZ46619.1"/>
    </source>
</evidence>
<keyword evidence="5 9" id="KW-0472">Membrane</keyword>
<organism evidence="11 12">
    <name type="scientific">Pseudallescheria apiosperma</name>
    <name type="common">Scedosporium apiospermum</name>
    <dbReference type="NCBI Taxonomy" id="563466"/>
    <lineage>
        <taxon>Eukaryota</taxon>
        <taxon>Fungi</taxon>
        <taxon>Dikarya</taxon>
        <taxon>Ascomycota</taxon>
        <taxon>Pezizomycotina</taxon>
        <taxon>Sordariomycetes</taxon>
        <taxon>Hypocreomycetidae</taxon>
        <taxon>Microascales</taxon>
        <taxon>Microascaceae</taxon>
        <taxon>Scedosporium</taxon>
    </lineage>
</organism>
<dbReference type="EC" id="2.4.1.-" evidence="9"/>
<dbReference type="Gene3D" id="3.20.20.80">
    <property type="entry name" value="Glycosidases"/>
    <property type="match status" value="1"/>
</dbReference>
<dbReference type="FunFam" id="3.20.20.80:FF:000038">
    <property type="entry name" value="1,3-beta-glucanosyltransferase"/>
    <property type="match status" value="1"/>
</dbReference>
<feature type="chain" id="PRO_5005105844" description="1,3-beta-glucanosyltransferase" evidence="9">
    <location>
        <begin position="19"/>
        <end position="517"/>
    </location>
</feature>
<dbReference type="VEuPathDB" id="FungiDB:SAPIO_CDS0443"/>
<keyword evidence="12" id="KW-1185">Reference proteome</keyword>
<evidence type="ECO:0000313" key="12">
    <source>
        <dbReference type="Proteomes" id="UP000028545"/>
    </source>
</evidence>
<dbReference type="InterPro" id="IPR017853">
    <property type="entry name" value="GH"/>
</dbReference>
<dbReference type="GO" id="GO:0005886">
    <property type="term" value="C:plasma membrane"/>
    <property type="evidence" value="ECO:0007669"/>
    <property type="project" value="UniProtKB-SubCell"/>
</dbReference>
<evidence type="ECO:0000256" key="6">
    <source>
        <dbReference type="ARBA" id="ARBA00023157"/>
    </source>
</evidence>
<comment type="similarity">
    <text evidence="2 9">Belongs to the glycosyl hydrolase 72 family.</text>
</comment>
<dbReference type="PANTHER" id="PTHR31468:SF2">
    <property type="entry name" value="1,3-BETA-GLUCANOSYLTRANSFERASE GAS1"/>
    <property type="match status" value="1"/>
</dbReference>
<dbReference type="Pfam" id="PF03198">
    <property type="entry name" value="Glyco_hydro_72"/>
    <property type="match status" value="1"/>
</dbReference>
<dbReference type="KEGG" id="sapo:SAPIO_CDS0443"/>
<dbReference type="GO" id="GO:0031505">
    <property type="term" value="P:fungal-type cell wall organization"/>
    <property type="evidence" value="ECO:0007669"/>
    <property type="project" value="TreeGrafter"/>
</dbReference>
<dbReference type="GO" id="GO:0071970">
    <property type="term" value="P:fungal-type cell wall (1-&gt;3)-beta-D-glucan biosynthetic process"/>
    <property type="evidence" value="ECO:0007669"/>
    <property type="project" value="TreeGrafter"/>
</dbReference>
<keyword evidence="3 9" id="KW-0336">GPI-anchor</keyword>
<comment type="caution">
    <text evidence="11">The sequence shown here is derived from an EMBL/GenBank/DDBJ whole genome shotgun (WGS) entry which is preliminary data.</text>
</comment>
<dbReference type="HOGENOM" id="CLU_021855_2_1_1"/>
<dbReference type="GeneID" id="27718595"/>
<feature type="domain" description="X8" evidence="10">
    <location>
        <begin position="378"/>
        <end position="468"/>
    </location>
</feature>
<dbReference type="SMART" id="SM00768">
    <property type="entry name" value="X8"/>
    <property type="match status" value="1"/>
</dbReference>
<dbReference type="Proteomes" id="UP000028545">
    <property type="component" value="Unassembled WGS sequence"/>
</dbReference>
<keyword evidence="7" id="KW-0325">Glycoprotein</keyword>
<evidence type="ECO:0000256" key="3">
    <source>
        <dbReference type="ARBA" id="ARBA00022622"/>
    </source>
</evidence>
<accession>A0A084GH07</accession>
<evidence type="ECO:0000256" key="9">
    <source>
        <dbReference type="RuleBase" id="RU361209"/>
    </source>
</evidence>
<comment type="function">
    <text evidence="9">Splits internally a 1,3-beta-glucan molecule and transfers the newly generated reducing end (the donor) to the non-reducing end of another 1,3-beta-glucan molecule (the acceptor) forming a 1,3-beta linkage, resulting in the elongation of 1,3-beta-glucan chains in the cell wall.</text>
</comment>
<protein>
    <recommendedName>
        <fullName evidence="9">1,3-beta-glucanosyltransferase</fullName>
        <ecNumber evidence="9">2.4.1.-</ecNumber>
    </recommendedName>
</protein>
<evidence type="ECO:0000256" key="1">
    <source>
        <dbReference type="ARBA" id="ARBA00004609"/>
    </source>
</evidence>
<proteinExistence type="inferred from homology"/>
<feature type="signal peptide" evidence="9">
    <location>
        <begin position="1"/>
        <end position="18"/>
    </location>
</feature>
<comment type="subcellular location">
    <subcellularLocation>
        <location evidence="1 9">Cell membrane</location>
        <topology evidence="1 9">Lipid-anchor</topology>
        <topology evidence="1 9">GPI-anchor</topology>
    </subcellularLocation>
</comment>